<gene>
    <name evidence="1" type="ORF">V4836_13045</name>
</gene>
<keyword evidence="2" id="KW-1185">Reference proteome</keyword>
<accession>A0AB35XBH3</accession>
<name>A0AB35XBH3_9ENTR</name>
<proteinExistence type="predicted"/>
<dbReference type="InterPro" id="IPR007833">
    <property type="entry name" value="Capsule_polysaccharide_synth"/>
</dbReference>
<organism evidence="1 2">
    <name type="scientific">Kluyvera ascorbata</name>
    <dbReference type="NCBI Taxonomy" id="51288"/>
    <lineage>
        <taxon>Bacteria</taxon>
        <taxon>Pseudomonadati</taxon>
        <taxon>Pseudomonadota</taxon>
        <taxon>Gammaproteobacteria</taxon>
        <taxon>Enterobacterales</taxon>
        <taxon>Enterobacteriaceae</taxon>
        <taxon>Kluyvera</taxon>
    </lineage>
</organism>
<evidence type="ECO:0000313" key="1">
    <source>
        <dbReference type="EMBL" id="MEE9655063.1"/>
    </source>
</evidence>
<dbReference type="GO" id="GO:0015774">
    <property type="term" value="P:polysaccharide transport"/>
    <property type="evidence" value="ECO:0007669"/>
    <property type="project" value="InterPro"/>
</dbReference>
<dbReference type="AlphaFoldDB" id="A0AB35XBH3"/>
<dbReference type="Proteomes" id="UP001331691">
    <property type="component" value="Unassembled WGS sequence"/>
</dbReference>
<dbReference type="GO" id="GO:0000271">
    <property type="term" value="P:polysaccharide biosynthetic process"/>
    <property type="evidence" value="ECO:0007669"/>
    <property type="project" value="InterPro"/>
</dbReference>
<dbReference type="RefSeq" id="WP_331388361.1">
    <property type="nucleotide sequence ID" value="NZ_JAZKKV010000001.1"/>
</dbReference>
<dbReference type="Pfam" id="PF05159">
    <property type="entry name" value="Capsule_synth"/>
    <property type="match status" value="1"/>
</dbReference>
<comment type="caution">
    <text evidence="1">The sequence shown here is derived from an EMBL/GenBank/DDBJ whole genome shotgun (WGS) entry which is preliminary data.</text>
</comment>
<reference evidence="1 2" key="1">
    <citation type="submission" date="2023-10" db="EMBL/GenBank/DDBJ databases">
        <title>Wastewater isolates of ESBL- and carbapenemase-producing Gram-negative bacteria from New Zealand.</title>
        <authorList>
            <person name="Straub C."/>
            <person name="Weaver L."/>
            <person name="Cornelius A."/>
            <person name="Mcgill E."/>
            <person name="Dyet K."/>
            <person name="White L."/>
            <person name="Pattis I."/>
        </authorList>
    </citation>
    <scope>NUCLEOTIDE SEQUENCE [LARGE SCALE GENOMIC DNA]</scope>
    <source>
        <strain evidence="1 2">ESBL09</strain>
    </source>
</reference>
<sequence>MNAQKPTANGVTAFFLSDIPIARFYWRIVQALDLQRHPCLFVIQDEQVRRYAEAHFSGIETLWVPMFRHPQLMDNIKSKPALHANIMADIHRSMEYVFHHVDEDECLARFLSTFCILKTLFDRIPVRRMFVGSGAAVVTKACAFTCKMHNVERRFIEQSNLPDTVFLDPIGVNADSSLARDPAKLDAFPDVSNELHQHWMLRYEKFKQRIPPQARNNPQAHLIEQASSDRVLESEQPFIFAPLQVSHDAQLALYTDKINEDLIRHSAAEAQRTRRWLVVKIHPAEVNVAEIQKVVALKAQLGFALSAENTTRLLQQAEKVITINSTVGLEAQLYGKELEILGDCFYRHFNRSRLRKYIHHYLFGPVKFFSDEPISTGVARRFIQG</sequence>
<dbReference type="EMBL" id="JAZKKV010000001">
    <property type="protein sequence ID" value="MEE9655063.1"/>
    <property type="molecule type" value="Genomic_DNA"/>
</dbReference>
<protein>
    <recommendedName>
        <fullName evidence="3">Capsule polysaccharide biosynthesis protein</fullName>
    </recommendedName>
</protein>
<evidence type="ECO:0000313" key="2">
    <source>
        <dbReference type="Proteomes" id="UP001331691"/>
    </source>
</evidence>
<evidence type="ECO:0008006" key="3">
    <source>
        <dbReference type="Google" id="ProtNLM"/>
    </source>
</evidence>